<evidence type="ECO:0000313" key="4">
    <source>
        <dbReference type="EMBL" id="KOS20473.1"/>
    </source>
</evidence>
<keyword evidence="2 4" id="KW-0689">Ribosomal protein</keyword>
<dbReference type="OrthoDB" id="2501249at2759"/>
<comment type="caution">
    <text evidence="4">The sequence shown here is derived from an EMBL/GenBank/DDBJ whole genome shotgun (WGS) entry which is preliminary data.</text>
</comment>
<dbReference type="Pfam" id="PF01165">
    <property type="entry name" value="Ribosomal_S21"/>
    <property type="match status" value="1"/>
</dbReference>
<reference evidence="4 5" key="1">
    <citation type="submission" date="2015-07" db="EMBL/GenBank/DDBJ databases">
        <title>The genome of the fungus Escovopsis weberi, a specialized disease agent of ant agriculture.</title>
        <authorList>
            <person name="de Man T.J."/>
            <person name="Stajich J.E."/>
            <person name="Kubicek C.P."/>
            <person name="Chenthamara K."/>
            <person name="Atanasova L."/>
            <person name="Druzhinina I.S."/>
            <person name="Birnbaum S."/>
            <person name="Barribeau S.M."/>
            <person name="Teiling C."/>
            <person name="Suen G."/>
            <person name="Currie C."/>
            <person name="Gerardo N.M."/>
        </authorList>
    </citation>
    <scope>NUCLEOTIDE SEQUENCE [LARGE SCALE GENOMIC DNA]</scope>
</reference>
<name>A0A0M9VV08_ESCWE</name>
<organism evidence="4 5">
    <name type="scientific">Escovopsis weberi</name>
    <dbReference type="NCBI Taxonomy" id="150374"/>
    <lineage>
        <taxon>Eukaryota</taxon>
        <taxon>Fungi</taxon>
        <taxon>Dikarya</taxon>
        <taxon>Ascomycota</taxon>
        <taxon>Pezizomycotina</taxon>
        <taxon>Sordariomycetes</taxon>
        <taxon>Hypocreomycetidae</taxon>
        <taxon>Hypocreales</taxon>
        <taxon>Hypocreaceae</taxon>
        <taxon>Escovopsis</taxon>
    </lineage>
</organism>
<dbReference type="Proteomes" id="UP000053831">
    <property type="component" value="Unassembled WGS sequence"/>
</dbReference>
<accession>A0A0M9VV08</accession>
<evidence type="ECO:0000313" key="5">
    <source>
        <dbReference type="Proteomes" id="UP000053831"/>
    </source>
</evidence>
<evidence type="ECO:0000256" key="2">
    <source>
        <dbReference type="ARBA" id="ARBA00022980"/>
    </source>
</evidence>
<keyword evidence="3" id="KW-0687">Ribonucleoprotein</keyword>
<sequence length="134" mass="15295">MYDPSPAAYNASDPLANFDIAEILSQKAAAYGSSLDIADPLTRPLVRTRPPTGRTVFIADRLSPTTAPTPIVAVRVLERMCREQKVRNKFHSQKFHERKGLKRKRLRSERWRARFKVGFKAAVSKVMELKKQGW</sequence>
<dbReference type="GO" id="GO:0003735">
    <property type="term" value="F:structural constituent of ribosome"/>
    <property type="evidence" value="ECO:0007669"/>
    <property type="project" value="InterPro"/>
</dbReference>
<dbReference type="GO" id="GO:0005763">
    <property type="term" value="C:mitochondrial small ribosomal subunit"/>
    <property type="evidence" value="ECO:0007669"/>
    <property type="project" value="TreeGrafter"/>
</dbReference>
<dbReference type="PANTHER" id="PTHR41237:SF1">
    <property type="entry name" value="SMALL RIBOSOMAL SUBUNIT PROTEIN BS21M"/>
    <property type="match status" value="1"/>
</dbReference>
<dbReference type="EMBL" id="LGSR01000017">
    <property type="protein sequence ID" value="KOS20473.1"/>
    <property type="molecule type" value="Genomic_DNA"/>
</dbReference>
<dbReference type="PANTHER" id="PTHR41237">
    <property type="entry name" value="37S RIBOSOMAL PROTEIN MRP21, MITOCHONDRIAL"/>
    <property type="match status" value="1"/>
</dbReference>
<keyword evidence="5" id="KW-1185">Reference proteome</keyword>
<evidence type="ECO:0000256" key="1">
    <source>
        <dbReference type="ARBA" id="ARBA00006640"/>
    </source>
</evidence>
<dbReference type="STRING" id="150374.A0A0M9VV08"/>
<dbReference type="AlphaFoldDB" id="A0A0M9VV08"/>
<dbReference type="InterPro" id="IPR001911">
    <property type="entry name" value="Ribosomal_bS21"/>
</dbReference>
<proteinExistence type="inferred from homology"/>
<dbReference type="GO" id="GO:0070124">
    <property type="term" value="P:mitochondrial translational initiation"/>
    <property type="evidence" value="ECO:0007669"/>
    <property type="project" value="TreeGrafter"/>
</dbReference>
<dbReference type="InterPro" id="IPR052837">
    <property type="entry name" value="Mitoribosomal_bS21"/>
</dbReference>
<comment type="similarity">
    <text evidence="1">Belongs to the bacterial ribosomal protein bS21 family.</text>
</comment>
<gene>
    <name evidence="4" type="ORF">ESCO_005308</name>
</gene>
<protein>
    <submittedName>
        <fullName evidence="4">37S ribosomal protein mrp21</fullName>
    </submittedName>
</protein>
<evidence type="ECO:0000256" key="3">
    <source>
        <dbReference type="ARBA" id="ARBA00023274"/>
    </source>
</evidence>